<name>A0ABM9H699_STRGL</name>
<sequence>MVSKTFKTYRTAVGDTWKGWWLAWPPSERVQLGQVFHDVGGHVRPAGTLTHLGVPFTERPGTPRNDFLHDSHGSASVRFKTAGVVMDGATGLAAADLGAMVSFSKKKSALVVFKGLRETGVEDQRALAAALVQLTWDQWDDSLIAVAQVVSADSGTVLVSATGEGSAELRLQAGLGQAALGLADLAGGASILAARKLGQQWTGPACTPFFRVIRLRKRWFRDVEADYGPRQPGRGAGPVPVPPLLLEEARDEPESVLEPVSPEHQSVPDSEDR</sequence>
<reference evidence="2" key="1">
    <citation type="submission" date="2022-03" db="EMBL/GenBank/DDBJ databases">
        <authorList>
            <person name="Leyn A S."/>
        </authorList>
    </citation>
    <scope>NUCLEOTIDE SEQUENCE</scope>
    <source>
        <strain evidence="2">Streptomyces globisporus 4-3</strain>
    </source>
</reference>
<dbReference type="EMBL" id="CAKXYP010000023">
    <property type="protein sequence ID" value="CAH9419164.1"/>
    <property type="molecule type" value="Genomic_DNA"/>
</dbReference>
<dbReference type="RefSeq" id="WP_146079964.1">
    <property type="nucleotide sequence ID" value="NZ_CAKXYP010000023.1"/>
</dbReference>
<evidence type="ECO:0000313" key="2">
    <source>
        <dbReference type="EMBL" id="CAH9419164.1"/>
    </source>
</evidence>
<evidence type="ECO:0000313" key="3">
    <source>
        <dbReference type="Proteomes" id="UP001154015"/>
    </source>
</evidence>
<gene>
    <name evidence="2" type="ORF">SGL43_06219</name>
</gene>
<dbReference type="Proteomes" id="UP001154015">
    <property type="component" value="Unassembled WGS sequence"/>
</dbReference>
<proteinExistence type="predicted"/>
<organism evidence="2 3">
    <name type="scientific">Streptomyces globisporus</name>
    <dbReference type="NCBI Taxonomy" id="1908"/>
    <lineage>
        <taxon>Bacteria</taxon>
        <taxon>Bacillati</taxon>
        <taxon>Actinomycetota</taxon>
        <taxon>Actinomycetes</taxon>
        <taxon>Kitasatosporales</taxon>
        <taxon>Streptomycetaceae</taxon>
        <taxon>Streptomyces</taxon>
    </lineage>
</organism>
<comment type="caution">
    <text evidence="2">The sequence shown here is derived from an EMBL/GenBank/DDBJ whole genome shotgun (WGS) entry which is preliminary data.</text>
</comment>
<protein>
    <submittedName>
        <fullName evidence="2">Uncharacterized protein</fullName>
    </submittedName>
</protein>
<evidence type="ECO:0000256" key="1">
    <source>
        <dbReference type="SAM" id="MobiDB-lite"/>
    </source>
</evidence>
<keyword evidence="3" id="KW-1185">Reference proteome</keyword>
<accession>A0ABM9H699</accession>
<feature type="region of interest" description="Disordered" evidence="1">
    <location>
        <begin position="226"/>
        <end position="273"/>
    </location>
</feature>